<dbReference type="GO" id="GO:0042910">
    <property type="term" value="F:xenobiotic transmembrane transporter activity"/>
    <property type="evidence" value="ECO:0007669"/>
    <property type="project" value="TreeGrafter"/>
</dbReference>
<dbReference type="Gene3D" id="3.30.2090.10">
    <property type="entry name" value="Multidrug efflux transporter AcrB TolC docking domain, DN and DC subdomains"/>
    <property type="match status" value="2"/>
</dbReference>
<dbReference type="Gene3D" id="3.30.70.1320">
    <property type="entry name" value="Multidrug efflux transporter AcrB pore domain like"/>
    <property type="match status" value="1"/>
</dbReference>
<keyword evidence="4" id="KW-1185">Reference proteome</keyword>
<evidence type="ECO:0000313" key="4">
    <source>
        <dbReference type="Proteomes" id="UP001060336"/>
    </source>
</evidence>
<dbReference type="GO" id="GO:0005886">
    <property type="term" value="C:plasma membrane"/>
    <property type="evidence" value="ECO:0007669"/>
    <property type="project" value="TreeGrafter"/>
</dbReference>
<feature type="transmembrane region" description="Helical" evidence="2">
    <location>
        <begin position="854"/>
        <end position="872"/>
    </location>
</feature>
<keyword evidence="2" id="KW-0472">Membrane</keyword>
<reference evidence="3" key="1">
    <citation type="submission" date="2022-08" db="EMBL/GenBank/DDBJ databases">
        <title>Nisaea acidiphila sp. nov., isolated from a marine algal debris and emended description of the genus Nisaea Urios et al. 2008.</title>
        <authorList>
            <person name="Kwon K."/>
        </authorList>
    </citation>
    <scope>NUCLEOTIDE SEQUENCE</scope>
    <source>
        <strain evidence="3">MEBiC11861</strain>
    </source>
</reference>
<feature type="transmembrane region" description="Helical" evidence="2">
    <location>
        <begin position="387"/>
        <end position="411"/>
    </location>
</feature>
<dbReference type="Gene3D" id="3.30.70.1430">
    <property type="entry name" value="Multidrug efflux transporter AcrB pore domain"/>
    <property type="match status" value="2"/>
</dbReference>
<dbReference type="SUPFAM" id="SSF82693">
    <property type="entry name" value="Multidrug efflux transporter AcrB pore domain, PN1, PN2, PC1 and PC2 subdomains"/>
    <property type="match status" value="4"/>
</dbReference>
<feature type="compositionally biased region" description="Acidic residues" evidence="1">
    <location>
        <begin position="1034"/>
        <end position="1044"/>
    </location>
</feature>
<dbReference type="PANTHER" id="PTHR32063">
    <property type="match status" value="1"/>
</dbReference>
<dbReference type="Pfam" id="PF00873">
    <property type="entry name" value="ACR_tran"/>
    <property type="match status" value="1"/>
</dbReference>
<dbReference type="Proteomes" id="UP001060336">
    <property type="component" value="Chromosome"/>
</dbReference>
<dbReference type="KEGG" id="naci:NUH88_08455"/>
<proteinExistence type="predicted"/>
<feature type="transmembrane region" description="Helical" evidence="2">
    <location>
        <begin position="464"/>
        <end position="487"/>
    </location>
</feature>
<dbReference type="Gene3D" id="1.20.1640.10">
    <property type="entry name" value="Multidrug efflux transporter AcrB transmembrane domain"/>
    <property type="match status" value="2"/>
</dbReference>
<dbReference type="AlphaFoldDB" id="A0A9J7AWH8"/>
<sequence length="1044" mass="112059">MMSSGSENDLPSLSVRRPWLALVLNLLIALAGVAAILAVEVRELPNVDRPIVSVRGILNGASPETMDSEVTSLVEGAVARVNGVQRIRSSSEENNFRLHAEFSPSADLDVAASDIREAVSRVERELPDNVEQLTVIKADADASPILQLAVFGHGLTEDTLTHIVETDVIPELISINGVADVTQYGDRERLLRVVLDPMRLSAFALSVADVISVLEKAPFDIPAGSFASLDQELLVRANATVESAKEVEDIIIRGAVRIGDVAQVFFGPEDPESLVRVNGEEVIGLGIIRQAQSNTIEISEKVHKAVAGLNKRSERIEVIVTSDDALFIEGSVSEVLFSLLLAVLIVIVTLWIFLGSPSATLVPCVSIPVALIGSVAAIWALGFSINILTLLALVLATGLIVDDSIVVLENIQRRRGQGLGGRAAAVLGTRQVFFAVIATTATLISVFVPISFLPSTAGRLFREFGFVLAIAVLISSFVALTLVPALSARLAEGGKDRLGLRTLLGRFGDRLARIYGATLKAALAGPVIVIALSIAVAGGAWLTFKLLDQELLPSEDRGRIYIMGTGPDGVGLEYSNKQADYMEAVLQPYVESGEITSIFTIVGRWDLNRVYISAPLAHWEQRSRSQQQIMSEIRRKMNQIPGMRVRVYSPNSLNLRSAGGGVEVALTGTDYLRLYEVAKQFSRAIEDRLPDLSDVRISYQPTQPQLSVKIDRRRASDLGVDLDDLADVLQVNIDGLEIADLNVRDESIPIRLEAIGGAIDDPTDLTNLFVRTDRGKLIPISSLVSLKEEGVAAELDRHRQRRAVEIDADLKSGKPLGDAIAEVEELAAEILPDDVSLILLGEAEALDETSHEVAITYLIAIVVVFLVLVAQFESVTSAAIVVLTVPFGIAAAIYALMLTGTSVNIYSQIGLVMMIGLMAKNGILVVEFADQLRDHGFGVRQAAERAALVRLRPIAMTMISTVLGGLPLILSSGPGAEARAAIGWVVFGGLGLAAVFTLYLTPVLYVVLARLSAARADAAGKLESELEEARDIPDIAEADEQPAE</sequence>
<gene>
    <name evidence="3" type="ORF">NUH88_08455</name>
</gene>
<feature type="transmembrane region" description="Helical" evidence="2">
    <location>
        <begin position="982"/>
        <end position="1008"/>
    </location>
</feature>
<dbReference type="SUPFAM" id="SSF82866">
    <property type="entry name" value="Multidrug efflux transporter AcrB transmembrane domain"/>
    <property type="match status" value="2"/>
</dbReference>
<name>A0A9J7AWH8_9PROT</name>
<evidence type="ECO:0000256" key="2">
    <source>
        <dbReference type="SAM" id="Phobius"/>
    </source>
</evidence>
<dbReference type="SUPFAM" id="SSF82714">
    <property type="entry name" value="Multidrug efflux transporter AcrB TolC docking domain, DN and DC subdomains"/>
    <property type="match status" value="2"/>
</dbReference>
<feature type="transmembrane region" description="Helical" evidence="2">
    <location>
        <begin position="521"/>
        <end position="544"/>
    </location>
</feature>
<feature type="transmembrane region" description="Helical" evidence="2">
    <location>
        <begin position="879"/>
        <end position="899"/>
    </location>
</feature>
<feature type="transmembrane region" description="Helical" evidence="2">
    <location>
        <begin position="432"/>
        <end position="452"/>
    </location>
</feature>
<accession>A0A9J7AWH8</accession>
<feature type="transmembrane region" description="Helical" evidence="2">
    <location>
        <begin position="905"/>
        <end position="926"/>
    </location>
</feature>
<dbReference type="InterPro" id="IPR001036">
    <property type="entry name" value="Acrflvin-R"/>
</dbReference>
<dbReference type="PANTHER" id="PTHR32063:SF28">
    <property type="entry name" value="BLR2861 PROTEIN"/>
    <property type="match status" value="1"/>
</dbReference>
<feature type="transmembrane region" description="Helical" evidence="2">
    <location>
        <begin position="947"/>
        <end position="970"/>
    </location>
</feature>
<keyword evidence="2" id="KW-1133">Transmembrane helix</keyword>
<dbReference type="InterPro" id="IPR027463">
    <property type="entry name" value="AcrB_DN_DC_subdom"/>
</dbReference>
<dbReference type="Gene3D" id="3.30.70.1440">
    <property type="entry name" value="Multidrug efflux transporter AcrB pore domain"/>
    <property type="match status" value="1"/>
</dbReference>
<keyword evidence="2" id="KW-0812">Transmembrane</keyword>
<evidence type="ECO:0000313" key="3">
    <source>
        <dbReference type="EMBL" id="UUX51719.1"/>
    </source>
</evidence>
<dbReference type="PRINTS" id="PR00702">
    <property type="entry name" value="ACRIFLAVINRP"/>
</dbReference>
<feature type="transmembrane region" description="Helical" evidence="2">
    <location>
        <begin position="335"/>
        <end position="354"/>
    </location>
</feature>
<feature type="transmembrane region" description="Helical" evidence="2">
    <location>
        <begin position="361"/>
        <end position="381"/>
    </location>
</feature>
<evidence type="ECO:0000256" key="1">
    <source>
        <dbReference type="SAM" id="MobiDB-lite"/>
    </source>
</evidence>
<dbReference type="RefSeq" id="WP_257771379.1">
    <property type="nucleotide sequence ID" value="NZ_CP102480.1"/>
</dbReference>
<dbReference type="EMBL" id="CP102480">
    <property type="protein sequence ID" value="UUX51719.1"/>
    <property type="molecule type" value="Genomic_DNA"/>
</dbReference>
<feature type="region of interest" description="Disordered" evidence="1">
    <location>
        <begin position="1025"/>
        <end position="1044"/>
    </location>
</feature>
<organism evidence="3 4">
    <name type="scientific">Nisaea acidiphila</name>
    <dbReference type="NCBI Taxonomy" id="1862145"/>
    <lineage>
        <taxon>Bacteria</taxon>
        <taxon>Pseudomonadati</taxon>
        <taxon>Pseudomonadota</taxon>
        <taxon>Alphaproteobacteria</taxon>
        <taxon>Rhodospirillales</taxon>
        <taxon>Thalassobaculaceae</taxon>
        <taxon>Nisaea</taxon>
    </lineage>
</organism>
<protein>
    <submittedName>
        <fullName evidence="3">Efflux RND transporter permease subunit</fullName>
    </submittedName>
</protein>